<feature type="domain" description="Galectin" evidence="3">
    <location>
        <begin position="31"/>
        <end position="168"/>
    </location>
</feature>
<evidence type="ECO:0000259" key="3">
    <source>
        <dbReference type="PROSITE" id="PS51304"/>
    </source>
</evidence>
<protein>
    <recommendedName>
        <fullName evidence="2">Galectin</fullName>
    </recommendedName>
</protein>
<dbReference type="EMBL" id="JOJR01001466">
    <property type="protein sequence ID" value="RCN30786.1"/>
    <property type="molecule type" value="Genomic_DNA"/>
</dbReference>
<organism evidence="4 5">
    <name type="scientific">Ancylostoma caninum</name>
    <name type="common">Dog hookworm</name>
    <dbReference type="NCBI Taxonomy" id="29170"/>
    <lineage>
        <taxon>Eukaryota</taxon>
        <taxon>Metazoa</taxon>
        <taxon>Ecdysozoa</taxon>
        <taxon>Nematoda</taxon>
        <taxon>Chromadorea</taxon>
        <taxon>Rhabditida</taxon>
        <taxon>Rhabditina</taxon>
        <taxon>Rhabditomorpha</taxon>
        <taxon>Strongyloidea</taxon>
        <taxon>Ancylostomatidae</taxon>
        <taxon>Ancylostomatinae</taxon>
        <taxon>Ancylostoma</taxon>
    </lineage>
</organism>
<dbReference type="Gene3D" id="2.60.120.200">
    <property type="match status" value="1"/>
</dbReference>
<dbReference type="AlphaFoldDB" id="A0A368FF49"/>
<dbReference type="PANTHER" id="PTHR11346:SF147">
    <property type="entry name" value="GALECTIN"/>
    <property type="match status" value="1"/>
</dbReference>
<name>A0A368FF49_ANCCA</name>
<dbReference type="GO" id="GO:0030246">
    <property type="term" value="F:carbohydrate binding"/>
    <property type="evidence" value="ECO:0007669"/>
    <property type="project" value="UniProtKB-UniRule"/>
</dbReference>
<evidence type="ECO:0000256" key="2">
    <source>
        <dbReference type="RuleBase" id="RU102079"/>
    </source>
</evidence>
<dbReference type="OrthoDB" id="10368022at2759"/>
<dbReference type="SMART" id="SM00276">
    <property type="entry name" value="GLECT"/>
    <property type="match status" value="1"/>
</dbReference>
<evidence type="ECO:0000313" key="4">
    <source>
        <dbReference type="EMBL" id="RCN30786.1"/>
    </source>
</evidence>
<accession>A0A368FF49</accession>
<dbReference type="InterPro" id="IPR013320">
    <property type="entry name" value="ConA-like_dom_sf"/>
</dbReference>
<gene>
    <name evidence="4" type="ORF">ANCCAN_23436</name>
</gene>
<dbReference type="STRING" id="29170.A0A368FF49"/>
<dbReference type="Pfam" id="PF00337">
    <property type="entry name" value="Gal-bind_lectin"/>
    <property type="match status" value="1"/>
</dbReference>
<comment type="caution">
    <text evidence="4">The sequence shown here is derived from an EMBL/GenBank/DDBJ whole genome shotgun (WGS) entry which is preliminary data.</text>
</comment>
<keyword evidence="1 2" id="KW-0430">Lectin</keyword>
<reference evidence="4 5" key="1">
    <citation type="submission" date="2014-10" db="EMBL/GenBank/DDBJ databases">
        <title>Draft genome of the hookworm Ancylostoma caninum.</title>
        <authorList>
            <person name="Mitreva M."/>
        </authorList>
    </citation>
    <scope>NUCLEOTIDE SEQUENCE [LARGE SCALE GENOMIC DNA]</scope>
    <source>
        <strain evidence="4 5">Baltimore</strain>
    </source>
</reference>
<dbReference type="PROSITE" id="PS51304">
    <property type="entry name" value="GALECTIN"/>
    <property type="match status" value="1"/>
</dbReference>
<dbReference type="Proteomes" id="UP000252519">
    <property type="component" value="Unassembled WGS sequence"/>
</dbReference>
<dbReference type="InterPro" id="IPR044156">
    <property type="entry name" value="Galectin-like"/>
</dbReference>
<evidence type="ECO:0000313" key="5">
    <source>
        <dbReference type="Proteomes" id="UP000252519"/>
    </source>
</evidence>
<dbReference type="PANTHER" id="PTHR11346">
    <property type="entry name" value="GALECTIN"/>
    <property type="match status" value="1"/>
</dbReference>
<keyword evidence="5" id="KW-1185">Reference proteome</keyword>
<evidence type="ECO:0000256" key="1">
    <source>
        <dbReference type="ARBA" id="ARBA00022734"/>
    </source>
</evidence>
<sequence>MATASAQGLSAEIPTCTHFSNEIFKPSTKLPLVVPVTSFVVGDKLRVVIQPGWRTTHNFHIRLKNGSEVVLSFEAQTLETEDYDPNPAHITFNTCRNGVWESEEQIAGRCKFVSTQTYFIDFCPSGHHSVYVRVNGHNIHEFRERHSGFKVSSLEIDGDLTVHSVHVT</sequence>
<dbReference type="SUPFAM" id="SSF49899">
    <property type="entry name" value="Concanavalin A-like lectins/glucanases"/>
    <property type="match status" value="1"/>
</dbReference>
<dbReference type="SMART" id="SM00908">
    <property type="entry name" value="Gal-bind_lectin"/>
    <property type="match status" value="1"/>
</dbReference>
<proteinExistence type="predicted"/>
<dbReference type="InterPro" id="IPR001079">
    <property type="entry name" value="Galectin_CRD"/>
</dbReference>